<dbReference type="EMBL" id="RHFK02000022">
    <property type="protein sequence ID" value="TWW55360.1"/>
    <property type="molecule type" value="Genomic_DNA"/>
</dbReference>
<accession>A0A5C6MPN4</accession>
<feature type="signal peptide" evidence="1">
    <location>
        <begin position="1"/>
        <end position="32"/>
    </location>
</feature>
<proteinExistence type="predicted"/>
<protein>
    <submittedName>
        <fullName evidence="2">Uncharacterized protein</fullName>
    </submittedName>
</protein>
<dbReference type="Proteomes" id="UP000324091">
    <property type="component" value="Chromosome 9"/>
</dbReference>
<keyword evidence="3" id="KW-1185">Reference proteome</keyword>
<name>A0A5C6MPN4_9TELE</name>
<feature type="chain" id="PRO_5023077264" evidence="1">
    <location>
        <begin position="33"/>
        <end position="65"/>
    </location>
</feature>
<sequence>MKKAARKRPMKATRWGPVAVLLLGVAILGSTGEPNKEGYRLTPYRPVLRFRHKIRSLYIVTFMGD</sequence>
<gene>
    <name evidence="2" type="ORF">D4764_09G0004090</name>
</gene>
<organism evidence="2 3">
    <name type="scientific">Takifugu flavidus</name>
    <name type="common">sansaifugu</name>
    <dbReference type="NCBI Taxonomy" id="433684"/>
    <lineage>
        <taxon>Eukaryota</taxon>
        <taxon>Metazoa</taxon>
        <taxon>Chordata</taxon>
        <taxon>Craniata</taxon>
        <taxon>Vertebrata</taxon>
        <taxon>Euteleostomi</taxon>
        <taxon>Actinopterygii</taxon>
        <taxon>Neopterygii</taxon>
        <taxon>Teleostei</taxon>
        <taxon>Neoteleostei</taxon>
        <taxon>Acanthomorphata</taxon>
        <taxon>Eupercaria</taxon>
        <taxon>Tetraodontiformes</taxon>
        <taxon>Tetradontoidea</taxon>
        <taxon>Tetraodontidae</taxon>
        <taxon>Takifugu</taxon>
    </lineage>
</organism>
<evidence type="ECO:0000256" key="1">
    <source>
        <dbReference type="SAM" id="SignalP"/>
    </source>
</evidence>
<feature type="non-terminal residue" evidence="2">
    <location>
        <position position="65"/>
    </location>
</feature>
<keyword evidence="1" id="KW-0732">Signal</keyword>
<evidence type="ECO:0000313" key="3">
    <source>
        <dbReference type="Proteomes" id="UP000324091"/>
    </source>
</evidence>
<evidence type="ECO:0000313" key="2">
    <source>
        <dbReference type="EMBL" id="TWW55360.1"/>
    </source>
</evidence>
<dbReference type="AlphaFoldDB" id="A0A5C6MPN4"/>
<reference evidence="2 3" key="1">
    <citation type="submission" date="2019-04" db="EMBL/GenBank/DDBJ databases">
        <title>Chromosome genome assembly for Takifugu flavidus.</title>
        <authorList>
            <person name="Xiao S."/>
        </authorList>
    </citation>
    <scope>NUCLEOTIDE SEQUENCE [LARGE SCALE GENOMIC DNA]</scope>
    <source>
        <strain evidence="2">HTHZ2018</strain>
        <tissue evidence="2">Muscle</tissue>
    </source>
</reference>
<comment type="caution">
    <text evidence="2">The sequence shown here is derived from an EMBL/GenBank/DDBJ whole genome shotgun (WGS) entry which is preliminary data.</text>
</comment>